<reference evidence="1 2" key="1">
    <citation type="journal article" date="2009" name="PLoS Genet.">
        <title>Alliance of proteomics and genomics to unravel the specificities of Sahara bacterium Deinococcus deserti.</title>
        <authorList>
            <person name="de Groot A."/>
            <person name="Dulermo R."/>
            <person name="Ortet P."/>
            <person name="Blanchard L."/>
            <person name="Guerin P."/>
            <person name="Fernandez B."/>
            <person name="Vacherie B."/>
            <person name="Dossat C."/>
            <person name="Jolivet E."/>
            <person name="Siguier P."/>
            <person name="Chandler M."/>
            <person name="Barakat M."/>
            <person name="Dedieu A."/>
            <person name="Barbe V."/>
            <person name="Heulin T."/>
            <person name="Sommer S."/>
            <person name="Achouak W."/>
            <person name="Armengaud J."/>
        </authorList>
    </citation>
    <scope>NUCLEOTIDE SEQUENCE [LARGE SCALE GENOMIC DNA]</scope>
    <source>
        <strain evidence="2">DSM 17065 / CIP 109153 / LMG 22923 / VCD115</strain>
    </source>
</reference>
<dbReference type="PaxDb" id="546414-Deide_13070"/>
<dbReference type="OrthoDB" id="70556at2"/>
<organism evidence="1 2">
    <name type="scientific">Deinococcus deserti (strain DSM 17065 / CIP 109153 / LMG 22923 / VCD115)</name>
    <dbReference type="NCBI Taxonomy" id="546414"/>
    <lineage>
        <taxon>Bacteria</taxon>
        <taxon>Thermotogati</taxon>
        <taxon>Deinococcota</taxon>
        <taxon>Deinococci</taxon>
        <taxon>Deinococcales</taxon>
        <taxon>Deinococcaceae</taxon>
        <taxon>Deinococcus</taxon>
    </lineage>
</organism>
<dbReference type="AlphaFoldDB" id="C1CVM3"/>
<dbReference type="KEGG" id="ddr:Deide_13070"/>
<sequence>MTTKKKVRGTLARLEVLEDRHAARVVKIEEQKTATLARALDLLTGEDRAAFWECMDAQEDVALWARLRVMLAHLEDMPLDLPGAEEARVWARELADLPDGVPFPLPADTFLFAGYFEAEARRGEEMARAVPLSLEAQSMSRWVTAQWRFEAAAVRVIGGQP</sequence>
<protein>
    <submittedName>
        <fullName evidence="1">Uncharacterized protein</fullName>
    </submittedName>
</protein>
<dbReference type="STRING" id="546414.Deide_13070"/>
<evidence type="ECO:0000313" key="1">
    <source>
        <dbReference type="EMBL" id="ACO46240.1"/>
    </source>
</evidence>
<dbReference type="HOGENOM" id="CLU_1640976_0_0_0"/>
<proteinExistence type="predicted"/>
<evidence type="ECO:0000313" key="2">
    <source>
        <dbReference type="Proteomes" id="UP000002208"/>
    </source>
</evidence>
<keyword evidence="2" id="KW-1185">Reference proteome</keyword>
<gene>
    <name evidence="1" type="ordered locus">Deide_13070</name>
</gene>
<name>C1CVM3_DEIDV</name>
<accession>C1CVM3</accession>
<dbReference type="Proteomes" id="UP000002208">
    <property type="component" value="Chromosome"/>
</dbReference>
<dbReference type="EMBL" id="CP001114">
    <property type="protein sequence ID" value="ACO46240.1"/>
    <property type="molecule type" value="Genomic_DNA"/>
</dbReference>
<dbReference type="RefSeq" id="WP_012693363.1">
    <property type="nucleotide sequence ID" value="NC_012526.1"/>
</dbReference>